<dbReference type="EMBL" id="JBHPEI010000003">
    <property type="protein sequence ID" value="MFC1799368.1"/>
    <property type="molecule type" value="Genomic_DNA"/>
</dbReference>
<keyword evidence="4" id="KW-1185">Reference proteome</keyword>
<dbReference type="InterPro" id="IPR003489">
    <property type="entry name" value="RHF/RaiA"/>
</dbReference>
<proteinExistence type="predicted"/>
<name>A0ABV6YMS4_UNCEI</name>
<keyword evidence="1" id="KW-0810">Translation regulation</keyword>
<dbReference type="InterPro" id="IPR050574">
    <property type="entry name" value="HPF/YfiA_ribosome-assoc"/>
</dbReference>
<sequence length="123" mass="14277">MRLEITQRSVDLSEGTKEHMEARLLKLKKFFDGVLDCHVFASLERFIYKFEITLHGTGFDLFAEAHDQDLHAAFESAADKMERQVKKVKGKILDRRVRKPGIPDPEGEETDEFSDLTEEYEET</sequence>
<dbReference type="SUPFAM" id="SSF69754">
    <property type="entry name" value="Ribosome binding protein Y (YfiA homologue)"/>
    <property type="match status" value="1"/>
</dbReference>
<dbReference type="CDD" id="cd00552">
    <property type="entry name" value="RaiA"/>
    <property type="match status" value="1"/>
</dbReference>
<dbReference type="InterPro" id="IPR036567">
    <property type="entry name" value="RHF-like"/>
</dbReference>
<dbReference type="Proteomes" id="UP001594288">
    <property type="component" value="Unassembled WGS sequence"/>
</dbReference>
<dbReference type="NCBIfam" id="TIGR00741">
    <property type="entry name" value="yfiA"/>
    <property type="match status" value="1"/>
</dbReference>
<dbReference type="PANTHER" id="PTHR33231">
    <property type="entry name" value="30S RIBOSOMAL PROTEIN"/>
    <property type="match status" value="1"/>
</dbReference>
<dbReference type="PANTHER" id="PTHR33231:SF1">
    <property type="entry name" value="30S RIBOSOMAL PROTEIN"/>
    <property type="match status" value="1"/>
</dbReference>
<evidence type="ECO:0000256" key="1">
    <source>
        <dbReference type="ARBA" id="ARBA00022845"/>
    </source>
</evidence>
<evidence type="ECO:0000313" key="3">
    <source>
        <dbReference type="EMBL" id="MFC1799368.1"/>
    </source>
</evidence>
<accession>A0ABV6YMS4</accession>
<feature type="region of interest" description="Disordered" evidence="2">
    <location>
        <begin position="97"/>
        <end position="123"/>
    </location>
</feature>
<comment type="caution">
    <text evidence="3">The sequence shown here is derived from an EMBL/GenBank/DDBJ whole genome shotgun (WGS) entry which is preliminary data.</text>
</comment>
<organism evidence="3 4">
    <name type="scientific">Eiseniibacteriota bacterium</name>
    <dbReference type="NCBI Taxonomy" id="2212470"/>
    <lineage>
        <taxon>Bacteria</taxon>
        <taxon>Candidatus Eiseniibacteriota</taxon>
    </lineage>
</organism>
<dbReference type="Pfam" id="PF02482">
    <property type="entry name" value="Ribosomal_S30AE"/>
    <property type="match status" value="1"/>
</dbReference>
<evidence type="ECO:0000256" key="2">
    <source>
        <dbReference type="SAM" id="MobiDB-lite"/>
    </source>
</evidence>
<protein>
    <submittedName>
        <fullName evidence="3">Ribosome hibernation-promoting factor, HPF/YfiA family</fullName>
    </submittedName>
</protein>
<feature type="compositionally biased region" description="Acidic residues" evidence="2">
    <location>
        <begin position="105"/>
        <end position="123"/>
    </location>
</feature>
<gene>
    <name evidence="3" type="primary">hpf</name>
    <name evidence="3" type="ORF">ACFL2Z_00440</name>
</gene>
<evidence type="ECO:0000313" key="4">
    <source>
        <dbReference type="Proteomes" id="UP001594288"/>
    </source>
</evidence>
<dbReference type="Gene3D" id="3.30.160.100">
    <property type="entry name" value="Ribosome hibernation promotion factor-like"/>
    <property type="match status" value="1"/>
</dbReference>
<reference evidence="3 4" key="1">
    <citation type="submission" date="2024-09" db="EMBL/GenBank/DDBJ databases">
        <authorList>
            <person name="D'Angelo T."/>
        </authorList>
    </citation>
    <scope>NUCLEOTIDE SEQUENCE [LARGE SCALE GENOMIC DNA]</scope>
    <source>
        <strain evidence="3">SAG AM-311-F02</strain>
    </source>
</reference>